<feature type="compositionally biased region" description="Polar residues" evidence="2">
    <location>
        <begin position="701"/>
        <end position="711"/>
    </location>
</feature>
<feature type="domain" description="Putative zinc-finger" evidence="3">
    <location>
        <begin position="1208"/>
        <end position="1229"/>
    </location>
</feature>
<dbReference type="STRING" id="348802.A0A0D2FBF8"/>
<feature type="compositionally biased region" description="Low complexity" evidence="2">
    <location>
        <begin position="437"/>
        <end position="468"/>
    </location>
</feature>
<feature type="compositionally biased region" description="Acidic residues" evidence="2">
    <location>
        <begin position="1040"/>
        <end position="1051"/>
    </location>
</feature>
<feature type="compositionally biased region" description="Acidic residues" evidence="2">
    <location>
        <begin position="1015"/>
        <end position="1031"/>
    </location>
</feature>
<organism evidence="4 5">
    <name type="scientific">Exophiala xenobiotica</name>
    <dbReference type="NCBI Taxonomy" id="348802"/>
    <lineage>
        <taxon>Eukaryota</taxon>
        <taxon>Fungi</taxon>
        <taxon>Dikarya</taxon>
        <taxon>Ascomycota</taxon>
        <taxon>Pezizomycotina</taxon>
        <taxon>Eurotiomycetes</taxon>
        <taxon>Chaetothyriomycetidae</taxon>
        <taxon>Chaetothyriales</taxon>
        <taxon>Herpotrichiellaceae</taxon>
        <taxon>Exophiala</taxon>
    </lineage>
</organism>
<dbReference type="InterPro" id="IPR039278">
    <property type="entry name" value="Red1"/>
</dbReference>
<feature type="region of interest" description="Disordered" evidence="2">
    <location>
        <begin position="864"/>
        <end position="1129"/>
    </location>
</feature>
<dbReference type="RefSeq" id="XP_013317988.1">
    <property type="nucleotide sequence ID" value="XM_013462534.1"/>
</dbReference>
<keyword evidence="5" id="KW-1185">Reference proteome</keyword>
<evidence type="ECO:0000313" key="4">
    <source>
        <dbReference type="EMBL" id="KIW57404.1"/>
    </source>
</evidence>
<feature type="compositionally biased region" description="Polar residues" evidence="2">
    <location>
        <begin position="864"/>
        <end position="891"/>
    </location>
</feature>
<accession>A0A0D2FBF8</accession>
<dbReference type="GeneID" id="25327864"/>
<dbReference type="OrthoDB" id="1922977at2759"/>
<feature type="compositionally biased region" description="Polar residues" evidence="2">
    <location>
        <begin position="53"/>
        <end position="69"/>
    </location>
</feature>
<feature type="compositionally biased region" description="Polar residues" evidence="2">
    <location>
        <begin position="30"/>
        <end position="45"/>
    </location>
</feature>
<feature type="region of interest" description="Disordered" evidence="2">
    <location>
        <begin position="351"/>
        <end position="490"/>
    </location>
</feature>
<feature type="region of interest" description="Disordered" evidence="2">
    <location>
        <begin position="551"/>
        <end position="605"/>
    </location>
</feature>
<evidence type="ECO:0000256" key="1">
    <source>
        <dbReference type="SAM" id="Coils"/>
    </source>
</evidence>
<feature type="compositionally biased region" description="Polar residues" evidence="2">
    <location>
        <begin position="907"/>
        <end position="926"/>
    </location>
</feature>
<feature type="compositionally biased region" description="Pro residues" evidence="2">
    <location>
        <begin position="98"/>
        <end position="111"/>
    </location>
</feature>
<dbReference type="InterPro" id="IPR019607">
    <property type="entry name" value="Putative_zinc-finger_domain"/>
</dbReference>
<feature type="compositionally biased region" description="Polar residues" evidence="2">
    <location>
        <begin position="373"/>
        <end position="397"/>
    </location>
</feature>
<protein>
    <recommendedName>
        <fullName evidence="3">Putative zinc-finger domain-containing protein</fullName>
    </recommendedName>
</protein>
<dbReference type="EMBL" id="KN847319">
    <property type="protein sequence ID" value="KIW57404.1"/>
    <property type="molecule type" value="Genomic_DNA"/>
</dbReference>
<keyword evidence="1" id="KW-0175">Coiled coil</keyword>
<feature type="region of interest" description="Disordered" evidence="2">
    <location>
        <begin position="1"/>
        <end position="144"/>
    </location>
</feature>
<evidence type="ECO:0000259" key="3">
    <source>
        <dbReference type="Pfam" id="PF10650"/>
    </source>
</evidence>
<dbReference type="Pfam" id="PF10650">
    <property type="entry name" value="zf-C3H1"/>
    <property type="match status" value="1"/>
</dbReference>
<dbReference type="Proteomes" id="UP000054342">
    <property type="component" value="Unassembled WGS sequence"/>
</dbReference>
<sequence>MAHPYSSTPLYTGAPSYAPHQPYYPFPPNGLQQPSHTPPGLTQQNPQPPLYQPSPSTAAQRFDSNSQNRPPAPNFPPFPPPPTTLSAEFFKQFANAGLPPPPPPSFPPVPIPSTAGFPQFSTPSNPGISSPYNPQSLPASHSFASGVNLIEQTRLNQHDSFVGTPSGSRGGVDQRPLNERNSQSYGINRGGNAQPPRPASRDVNEKDQALPSFGSRSDLELLFANLQNQPTQVPDYDMGNSLSLTEPANIAEQPSEQAGDASPYDPTRPATIGDRAAGAFRAAHYESQNQQAGPAERRYDDKSVPELRQLAKGALLSLVPHKILYAELVREGVHPQVLRELYAELGIKVDADQGQPSEPSPPPATSAKEDASLHTNSTLAEPTAQSISNFVGDSLPQNEVMPSPAPLDATKQQAASSPGLERKDRIAQLLAAKTGRPTPSTPSAGSPAVAAAKPIETSSAPASAPRSPLVQQESFTASQPQNVAKAKAQTELVKARMEQLRRETQAKTASAAQPTFGSISQLQSSLGHPGLIPGLFMSSGSEAGVKKDIEMTGTSGGEQVGLDNNPLKRSFGLDSATTGTEPVTKKAHVEESAPTAPEYLDEQSEGEIIEEAQSDAMVTESEPGSSDLQEQYAADLLGQQSSATDKTAITAQSEITLLQNHSLNDAGNGDLYRSKQSEIEAMRRKIAELEQRNKLKRGRSQIESPASSNPATPVITRAEHPLTSPPSSQSPGVTGAGALSKIATGSRPIAKLTPAQLAERAAALKADLLKQRAQRQQLLQDGLPDLNLEVSKTEVRLEAVRGELVRARENVGSCRVALEQSINLEKKLADEVARLEKQLQEGRSGQKQYFDELNQIKLDKLAETQGSGQQQAPGSIAQTQPVTATDASTGPLSADLEKVGEDRGGPTTATNQPQSSDAPAETSTPIETAAEGTAAGPGDEQAVTEEAFQEVDQDEFAQGVAQTDTFQTDEMEISPEPEPSPEQASPVFGDSREASAEDTPMDMGDDSDGSASMSDSDEEQEEGDYEPAEAEVTEHLQPSDDSDEYDPEEAPVTDVSPTTTGVENEDEDFYEPFEHVDELDRQATPGIAEESAQAEVQTVPGFGGESTPITETVSEVPPETKEDDIESGRQLTEADTLVEIHVLPNGFAAKDDIPILDGSSAPVTRFVPYKTPLSTLKSFRFHRDYNDAVKSGYRSLTYSNSIDPTRPLCPTELAGETCTDSACDEQHFRQLGLADDKILVQLSSASDIKDKPTRDEFLQGLKQVIAGMRAQDVKEFESVAGALSTYRREFFAERAQRQSEGA</sequence>
<feature type="region of interest" description="Disordered" evidence="2">
    <location>
        <begin position="252"/>
        <end position="272"/>
    </location>
</feature>
<name>A0A0D2FBF8_9EURO</name>
<evidence type="ECO:0000313" key="5">
    <source>
        <dbReference type="Proteomes" id="UP000054342"/>
    </source>
</evidence>
<dbReference type="PANTHER" id="PTHR21563">
    <property type="entry name" value="ZINC FINGER C3H1 DOMAIN-CONTAINING PROTEIN"/>
    <property type="match status" value="1"/>
</dbReference>
<evidence type="ECO:0000256" key="2">
    <source>
        <dbReference type="SAM" id="MobiDB-lite"/>
    </source>
</evidence>
<dbReference type="PANTHER" id="PTHR21563:SF3">
    <property type="entry name" value="ZINC FINGER C3H1 DOMAIN-CONTAINING PROTEIN"/>
    <property type="match status" value="1"/>
</dbReference>
<dbReference type="HOGENOM" id="CLU_253464_0_0_1"/>
<feature type="coiled-coil region" evidence="1">
    <location>
        <begin position="761"/>
        <end position="838"/>
    </location>
</feature>
<proteinExistence type="predicted"/>
<feature type="region of interest" description="Disordered" evidence="2">
    <location>
        <begin position="692"/>
        <end position="738"/>
    </location>
</feature>
<feature type="compositionally biased region" description="Basic and acidic residues" evidence="2">
    <location>
        <begin position="1072"/>
        <end position="1081"/>
    </location>
</feature>
<reference evidence="4 5" key="1">
    <citation type="submission" date="2015-01" db="EMBL/GenBank/DDBJ databases">
        <title>The Genome Sequence of Exophiala xenobiotica CBS118157.</title>
        <authorList>
            <consortium name="The Broad Institute Genomics Platform"/>
            <person name="Cuomo C."/>
            <person name="de Hoog S."/>
            <person name="Gorbushina A."/>
            <person name="Stielow B."/>
            <person name="Teixiera M."/>
            <person name="Abouelleil A."/>
            <person name="Chapman S.B."/>
            <person name="Priest M."/>
            <person name="Young S.K."/>
            <person name="Wortman J."/>
            <person name="Nusbaum C."/>
            <person name="Birren B."/>
        </authorList>
    </citation>
    <scope>NUCLEOTIDE SEQUENCE [LARGE SCALE GENOMIC DNA]</scope>
    <source>
        <strain evidence="4 5">CBS 118157</strain>
    </source>
</reference>
<feature type="compositionally biased region" description="Polar residues" evidence="2">
    <location>
        <begin position="1"/>
        <end position="10"/>
    </location>
</feature>
<gene>
    <name evidence="4" type="ORF">PV05_05956</name>
</gene>
<feature type="compositionally biased region" description="Basic and acidic residues" evidence="2">
    <location>
        <begin position="199"/>
        <end position="208"/>
    </location>
</feature>
<feature type="compositionally biased region" description="Basic and acidic residues" evidence="2">
    <location>
        <begin position="895"/>
        <end position="904"/>
    </location>
</feature>
<feature type="compositionally biased region" description="Polar residues" evidence="2">
    <location>
        <begin position="119"/>
        <end position="144"/>
    </location>
</feature>
<feature type="compositionally biased region" description="Polar residues" evidence="2">
    <location>
        <begin position="469"/>
        <end position="482"/>
    </location>
</feature>
<feature type="region of interest" description="Disordered" evidence="2">
    <location>
        <begin position="159"/>
        <end position="211"/>
    </location>
</feature>
<dbReference type="GO" id="GO:0005634">
    <property type="term" value="C:nucleus"/>
    <property type="evidence" value="ECO:0007669"/>
    <property type="project" value="TreeGrafter"/>
</dbReference>
<feature type="compositionally biased region" description="Low complexity" evidence="2">
    <location>
        <begin position="927"/>
        <end position="936"/>
    </location>
</feature>
<dbReference type="GO" id="GO:0000178">
    <property type="term" value="C:exosome (RNase complex)"/>
    <property type="evidence" value="ECO:0007669"/>
    <property type="project" value="TreeGrafter"/>
</dbReference>
<feature type="compositionally biased region" description="Acidic residues" evidence="2">
    <location>
        <begin position="999"/>
        <end position="1008"/>
    </location>
</feature>
<feature type="compositionally biased region" description="Pro residues" evidence="2">
    <location>
        <begin position="70"/>
        <end position="83"/>
    </location>
</feature>